<dbReference type="PROSITE" id="PS50089">
    <property type="entry name" value="ZF_RING_2"/>
    <property type="match status" value="1"/>
</dbReference>
<accession>A0A8H3SFG7</accession>
<dbReference type="SMART" id="SM00184">
    <property type="entry name" value="RING"/>
    <property type="match status" value="1"/>
</dbReference>
<gene>
    <name evidence="4" type="ORF">IFM46972_11135</name>
</gene>
<dbReference type="GO" id="GO:0008270">
    <property type="term" value="F:zinc ion binding"/>
    <property type="evidence" value="ECO:0007669"/>
    <property type="project" value="UniProtKB-KW"/>
</dbReference>
<feature type="compositionally biased region" description="Polar residues" evidence="2">
    <location>
        <begin position="464"/>
        <end position="480"/>
    </location>
</feature>
<keyword evidence="1" id="KW-0863">Zinc-finger</keyword>
<protein>
    <submittedName>
        <fullName evidence="4">Transcription factor C3HC4</fullName>
    </submittedName>
</protein>
<dbReference type="InterPro" id="IPR013083">
    <property type="entry name" value="Znf_RING/FYVE/PHD"/>
</dbReference>
<dbReference type="Pfam" id="PF13920">
    <property type="entry name" value="zf-C3HC4_3"/>
    <property type="match status" value="1"/>
</dbReference>
<dbReference type="Gene3D" id="3.30.40.10">
    <property type="entry name" value="Zinc/RING finger domain, C3HC4 (zinc finger)"/>
    <property type="match status" value="1"/>
</dbReference>
<evidence type="ECO:0000256" key="2">
    <source>
        <dbReference type="SAM" id="MobiDB-lite"/>
    </source>
</evidence>
<evidence type="ECO:0000259" key="3">
    <source>
        <dbReference type="PROSITE" id="PS50089"/>
    </source>
</evidence>
<name>A0A8H3SFG7_9EURO</name>
<feature type="compositionally biased region" description="Basic and acidic residues" evidence="2">
    <location>
        <begin position="558"/>
        <end position="572"/>
    </location>
</feature>
<dbReference type="Proteomes" id="UP000465221">
    <property type="component" value="Unassembled WGS sequence"/>
</dbReference>
<evidence type="ECO:0000313" key="5">
    <source>
        <dbReference type="Proteomes" id="UP000465221"/>
    </source>
</evidence>
<dbReference type="SUPFAM" id="SSF57850">
    <property type="entry name" value="RING/U-box"/>
    <property type="match status" value="1"/>
</dbReference>
<keyword evidence="1" id="KW-0479">Metal-binding</keyword>
<dbReference type="EMBL" id="BLKC01000178">
    <property type="protein sequence ID" value="GFF58547.1"/>
    <property type="molecule type" value="Genomic_DNA"/>
</dbReference>
<reference evidence="4 5" key="1">
    <citation type="submission" date="2020-01" db="EMBL/GenBank/DDBJ databases">
        <title>Draft genome sequence of Aspergillus udagawae IFM 46972.</title>
        <authorList>
            <person name="Takahashi H."/>
            <person name="Yaguchi T."/>
        </authorList>
    </citation>
    <scope>NUCLEOTIDE SEQUENCE [LARGE SCALE GENOMIC DNA]</scope>
    <source>
        <strain evidence="4 5">IFM 46972</strain>
    </source>
</reference>
<evidence type="ECO:0000256" key="1">
    <source>
        <dbReference type="PROSITE-ProRule" id="PRU00175"/>
    </source>
</evidence>
<comment type="caution">
    <text evidence="4">The sequence shown here is derived from an EMBL/GenBank/DDBJ whole genome shotgun (WGS) entry which is preliminary data.</text>
</comment>
<evidence type="ECO:0000313" key="4">
    <source>
        <dbReference type="EMBL" id="GFF58547.1"/>
    </source>
</evidence>
<organism evidence="4 5">
    <name type="scientific">Aspergillus udagawae</name>
    <dbReference type="NCBI Taxonomy" id="91492"/>
    <lineage>
        <taxon>Eukaryota</taxon>
        <taxon>Fungi</taxon>
        <taxon>Dikarya</taxon>
        <taxon>Ascomycota</taxon>
        <taxon>Pezizomycotina</taxon>
        <taxon>Eurotiomycetes</taxon>
        <taxon>Eurotiomycetidae</taxon>
        <taxon>Eurotiales</taxon>
        <taxon>Aspergillaceae</taxon>
        <taxon>Aspergillus</taxon>
        <taxon>Aspergillus subgen. Fumigati</taxon>
    </lineage>
</organism>
<feature type="domain" description="RING-type" evidence="3">
    <location>
        <begin position="581"/>
        <end position="630"/>
    </location>
</feature>
<sequence length="642" mass="70633">MLAWVPLSNNPSCIHKHAIGCLHLSSPVCCSCLDIHPSASYGRILSSANAGNTPRHTTTASTRYCWKCQEYWSSHSSSSRPGRQAFIHSQPEYSAEAYLASANARSLSFDISSTLPPSISLEPTRSPYRRKSRHDNIDNLREELHAIHQGIARILNHLQLLSETLLTYQPATQYTCNPGYQLIPSSMDVHLSRSTFGDSSNMAPPTFSNMRDPSSHGTVDPQIITQNNASGAVDASTNPHFDGQSSSTNPFATSLADEYLALIHDGDLAFPPPSSQHTRTGMDAGAQQTHGEVLGGQNSLWGDITDHSRSHQEASLRYWDPQNVVDFNRHSYSHIRTPPIQPPGSLFQNSHQVAVHQRSNLQPPGPQNVTAPAYQMIPPETVNTPAHLETQHYAGVRYGPIYSPPSYTRPNPYMPFPQWGVSPVTNQPRRHHRTQSSSSTASSLPGQQQAPSVGQTTRRRTRPSGETNPQLPRRLSTSQVPRVPAVATATSSGPTMAIGAPHYLTYLTPEDHVQIQRLAELQAYTSRMRTGSAVHGSHRQHSLNDDGIVDCGPPTPKGLDDTTDGRPEPKEDKELTVNLECKICMSQLVDTVIIPCGHAILCRWCAEQHMPSSRIDQARVKGRPLCPMCRGVVKSKMRIYLS</sequence>
<dbReference type="AlphaFoldDB" id="A0A8H3SFG7"/>
<feature type="compositionally biased region" description="Polar residues" evidence="2">
    <location>
        <begin position="444"/>
        <end position="456"/>
    </location>
</feature>
<dbReference type="InterPro" id="IPR001841">
    <property type="entry name" value="Znf_RING"/>
</dbReference>
<keyword evidence="1" id="KW-0862">Zinc</keyword>
<feature type="region of interest" description="Disordered" evidence="2">
    <location>
        <begin position="531"/>
        <end position="572"/>
    </location>
</feature>
<proteinExistence type="predicted"/>
<feature type="region of interest" description="Disordered" evidence="2">
    <location>
        <begin position="418"/>
        <end position="495"/>
    </location>
</feature>